<feature type="transmembrane region" description="Helical" evidence="1">
    <location>
        <begin position="203"/>
        <end position="226"/>
    </location>
</feature>
<dbReference type="PATRIC" id="fig|398512.5.peg.1375"/>
<name>A0A0L6JJK3_9FIRM</name>
<keyword evidence="3" id="KW-1185">Reference proteome</keyword>
<dbReference type="STRING" id="398512.Bccel_1323"/>
<sequence length="268" mass="30743">MGFFDRFSPDRVGPGVEKDAPPKNVLLVFFGVYTRKFYKLLQLNLVHFLCSFPAILIALLISANFLSSLFESKNYPVHIWLSFAAFMISFNLVAAGPFQSGFTYVLRNFSREEHAFVWHDYLQIAKKNLKQSLIITVINLAVFSAISGSFAWYLGQSEKSLLMNIAVAIQGVFLIIFTMMQIYTYQIMITFELRIRDIYRNAFLFAIAMFLPNLLIILLCAVFSVFIMMQMIVALILLPTFTLSVMGLIVNFYANRVIKKHMIDSQNK</sequence>
<keyword evidence="1" id="KW-1133">Transmembrane helix</keyword>
<feature type="transmembrane region" description="Helical" evidence="1">
    <location>
        <begin position="232"/>
        <end position="254"/>
    </location>
</feature>
<comment type="caution">
    <text evidence="2">The sequence shown here is derived from an EMBL/GenBank/DDBJ whole genome shotgun (WGS) entry which is preliminary data.</text>
</comment>
<proteinExistence type="predicted"/>
<feature type="transmembrane region" description="Helical" evidence="1">
    <location>
        <begin position="133"/>
        <end position="155"/>
    </location>
</feature>
<evidence type="ECO:0008006" key="4">
    <source>
        <dbReference type="Google" id="ProtNLM"/>
    </source>
</evidence>
<protein>
    <recommendedName>
        <fullName evidence="4">DUF624 domain-containing protein</fullName>
    </recommendedName>
</protein>
<evidence type="ECO:0000313" key="2">
    <source>
        <dbReference type="EMBL" id="KNY26061.1"/>
    </source>
</evidence>
<dbReference type="Proteomes" id="UP000036923">
    <property type="component" value="Unassembled WGS sequence"/>
</dbReference>
<feature type="transmembrane region" description="Helical" evidence="1">
    <location>
        <begin position="45"/>
        <end position="65"/>
    </location>
</feature>
<feature type="transmembrane region" description="Helical" evidence="1">
    <location>
        <begin position="161"/>
        <end position="183"/>
    </location>
</feature>
<accession>A0A0L6JJK3</accession>
<keyword evidence="1" id="KW-0472">Membrane</keyword>
<keyword evidence="1" id="KW-0812">Transmembrane</keyword>
<reference evidence="3" key="1">
    <citation type="submission" date="2015-07" db="EMBL/GenBank/DDBJ databases">
        <title>Near-Complete Genome Sequence of the Cellulolytic Bacterium Bacteroides (Pseudobacteroides) cellulosolvens ATCC 35603.</title>
        <authorList>
            <person name="Dassa B."/>
            <person name="Utturkar S.M."/>
            <person name="Klingeman D.M."/>
            <person name="Hurt R.A."/>
            <person name="Keller M."/>
            <person name="Xu J."/>
            <person name="Reddy Y.H.K."/>
            <person name="Borovok I."/>
            <person name="Grinberg I.R."/>
            <person name="Lamed R."/>
            <person name="Zhivin O."/>
            <person name="Bayer E.A."/>
            <person name="Brown S.D."/>
        </authorList>
    </citation>
    <scope>NUCLEOTIDE SEQUENCE [LARGE SCALE GENOMIC DNA]</scope>
    <source>
        <strain evidence="3">DSM 2933</strain>
    </source>
</reference>
<dbReference type="eggNOG" id="COG5578">
    <property type="taxonomic scope" value="Bacteria"/>
</dbReference>
<gene>
    <name evidence="2" type="ORF">Bccel_1323</name>
</gene>
<evidence type="ECO:0000313" key="3">
    <source>
        <dbReference type="Proteomes" id="UP000036923"/>
    </source>
</evidence>
<dbReference type="RefSeq" id="WP_036944315.1">
    <property type="nucleotide sequence ID" value="NZ_JQKC01000027.1"/>
</dbReference>
<dbReference type="EMBL" id="LGTC01000001">
    <property type="protein sequence ID" value="KNY26061.1"/>
    <property type="molecule type" value="Genomic_DNA"/>
</dbReference>
<feature type="transmembrane region" description="Helical" evidence="1">
    <location>
        <begin position="77"/>
        <end position="98"/>
    </location>
</feature>
<dbReference type="AlphaFoldDB" id="A0A0L6JJK3"/>
<evidence type="ECO:0000256" key="1">
    <source>
        <dbReference type="SAM" id="Phobius"/>
    </source>
</evidence>
<organism evidence="2 3">
    <name type="scientific">Pseudobacteroides cellulosolvens ATCC 35603 = DSM 2933</name>
    <dbReference type="NCBI Taxonomy" id="398512"/>
    <lineage>
        <taxon>Bacteria</taxon>
        <taxon>Bacillati</taxon>
        <taxon>Bacillota</taxon>
        <taxon>Clostridia</taxon>
        <taxon>Eubacteriales</taxon>
        <taxon>Oscillospiraceae</taxon>
        <taxon>Pseudobacteroides</taxon>
    </lineage>
</organism>
<dbReference type="OrthoDB" id="1852280at2"/>